<evidence type="ECO:0008006" key="3">
    <source>
        <dbReference type="Google" id="ProtNLM"/>
    </source>
</evidence>
<name>A0A1Y5HXE2_OLEAN</name>
<reference evidence="2" key="1">
    <citation type="journal article" date="2017" name="Proc. Natl. Acad. Sci. U.S.A.">
        <title>Simulation of Deepwater Horizon oil plume reveals substrate specialization within a complex community of hydrocarbon degraders.</title>
        <authorList>
            <person name="Hu P."/>
            <person name="Dubinsky E.A."/>
            <person name="Probst A.J."/>
            <person name="Wang J."/>
            <person name="Sieber C.M.K."/>
            <person name="Tom L.M."/>
            <person name="Gardinali P."/>
            <person name="Banfield J.F."/>
            <person name="Atlas R.M."/>
            <person name="Andersen G.L."/>
        </authorList>
    </citation>
    <scope>NUCLEOTIDE SEQUENCE [LARGE SCALE GENOMIC DNA]</scope>
</reference>
<dbReference type="EMBL" id="MABE01000144">
    <property type="protein sequence ID" value="OUS41127.1"/>
    <property type="molecule type" value="Genomic_DNA"/>
</dbReference>
<dbReference type="InterPro" id="IPR021284">
    <property type="entry name" value="DUF2750"/>
</dbReference>
<evidence type="ECO:0000313" key="2">
    <source>
        <dbReference type="Proteomes" id="UP000227088"/>
    </source>
</evidence>
<gene>
    <name evidence="1" type="ORF">A9R00_02490</name>
</gene>
<dbReference type="Proteomes" id="UP000227088">
    <property type="component" value="Unassembled WGS sequence"/>
</dbReference>
<organism evidence="1 2">
    <name type="scientific">Oleispira antarctica</name>
    <dbReference type="NCBI Taxonomy" id="188908"/>
    <lineage>
        <taxon>Bacteria</taxon>
        <taxon>Pseudomonadati</taxon>
        <taxon>Pseudomonadota</taxon>
        <taxon>Gammaproteobacteria</taxon>
        <taxon>Oceanospirillales</taxon>
        <taxon>Oceanospirillaceae</taxon>
        <taxon>Oleispira</taxon>
    </lineage>
</organism>
<evidence type="ECO:0000313" key="1">
    <source>
        <dbReference type="EMBL" id="OUS41127.1"/>
    </source>
</evidence>
<dbReference type="Pfam" id="PF11042">
    <property type="entry name" value="DUF2750"/>
    <property type="match status" value="1"/>
</dbReference>
<sequence>MSHVLTQQQIQSVSSMSEEALYQYFIQQSVEHKQVWGLRDEDGFVQLGTAEQVCLPVWPHEALAQQCAMDEWEGCEAVAIPVQLWASHWLANMNKKGAWLTICPNEYGDCLVCDPLEVQRDTLSSMPVANDNVH</sequence>
<dbReference type="AlphaFoldDB" id="A0A1Y5HXE2"/>
<protein>
    <recommendedName>
        <fullName evidence="3">DUF2750 domain-containing protein</fullName>
    </recommendedName>
</protein>
<comment type="caution">
    <text evidence="1">The sequence shown here is derived from an EMBL/GenBank/DDBJ whole genome shotgun (WGS) entry which is preliminary data.</text>
</comment>
<proteinExistence type="predicted"/>
<accession>A0A1Y5HXE2</accession>